<evidence type="ECO:0000256" key="1">
    <source>
        <dbReference type="ARBA" id="ARBA00009013"/>
    </source>
</evidence>
<evidence type="ECO:0000259" key="3">
    <source>
        <dbReference type="PROSITE" id="PS50801"/>
    </source>
</evidence>
<evidence type="ECO:0000313" key="4">
    <source>
        <dbReference type="EMBL" id="PLX15735.1"/>
    </source>
</evidence>
<feature type="domain" description="STAS" evidence="3">
    <location>
        <begin position="2"/>
        <end position="111"/>
    </location>
</feature>
<sequence>MIKITEEIKNDIIIVKIQGEIEKEDEQEIVSFFDKKTDEGNRKFIIDSSKIDYLGSSTLGVFSKIYQKTCNSGGKIIFADLSMFVKKIFKITTFDKFFNIKYSVEDAISELKNF</sequence>
<dbReference type="InterPro" id="IPR002645">
    <property type="entry name" value="STAS_dom"/>
</dbReference>
<dbReference type="PANTHER" id="PTHR33495">
    <property type="entry name" value="ANTI-SIGMA FACTOR ANTAGONIST TM_1081-RELATED-RELATED"/>
    <property type="match status" value="1"/>
</dbReference>
<dbReference type="NCBIfam" id="TIGR00377">
    <property type="entry name" value="ant_ant_sig"/>
    <property type="match status" value="1"/>
</dbReference>
<comment type="similarity">
    <text evidence="1 2">Belongs to the anti-sigma-factor antagonist family.</text>
</comment>
<dbReference type="PROSITE" id="PS50801">
    <property type="entry name" value="STAS"/>
    <property type="match status" value="1"/>
</dbReference>
<organism evidence="4 5">
    <name type="scientific">Muiribacterium halophilum</name>
    <dbReference type="NCBI Taxonomy" id="2053465"/>
    <lineage>
        <taxon>Bacteria</taxon>
        <taxon>Candidatus Muiribacteriota</taxon>
        <taxon>Candidatus Muiribacteriia</taxon>
        <taxon>Candidatus Muiribacteriales</taxon>
        <taxon>Candidatus Muiribacteriaceae</taxon>
        <taxon>Candidatus Muiribacterium</taxon>
    </lineage>
</organism>
<dbReference type="AlphaFoldDB" id="A0A2N5ZAM6"/>
<proteinExistence type="inferred from homology"/>
<dbReference type="EMBL" id="PKTG01000130">
    <property type="protein sequence ID" value="PLX15735.1"/>
    <property type="molecule type" value="Genomic_DNA"/>
</dbReference>
<dbReference type="Gene3D" id="3.30.750.24">
    <property type="entry name" value="STAS domain"/>
    <property type="match status" value="1"/>
</dbReference>
<dbReference type="Pfam" id="PF01740">
    <property type="entry name" value="STAS"/>
    <property type="match status" value="1"/>
</dbReference>
<dbReference type="Proteomes" id="UP000234857">
    <property type="component" value="Unassembled WGS sequence"/>
</dbReference>
<evidence type="ECO:0000256" key="2">
    <source>
        <dbReference type="RuleBase" id="RU003749"/>
    </source>
</evidence>
<dbReference type="InterPro" id="IPR003658">
    <property type="entry name" value="Anti-sigma_ant"/>
</dbReference>
<gene>
    <name evidence="4" type="ORF">C0601_12220</name>
</gene>
<evidence type="ECO:0000313" key="5">
    <source>
        <dbReference type="Proteomes" id="UP000234857"/>
    </source>
</evidence>
<accession>A0A2N5ZAM6</accession>
<protein>
    <recommendedName>
        <fullName evidence="2">Anti-sigma factor antagonist</fullName>
    </recommendedName>
</protein>
<comment type="caution">
    <text evidence="4">The sequence shown here is derived from an EMBL/GenBank/DDBJ whole genome shotgun (WGS) entry which is preliminary data.</text>
</comment>
<dbReference type="SUPFAM" id="SSF52091">
    <property type="entry name" value="SpoIIaa-like"/>
    <property type="match status" value="1"/>
</dbReference>
<dbReference type="GO" id="GO:0043856">
    <property type="term" value="F:anti-sigma factor antagonist activity"/>
    <property type="evidence" value="ECO:0007669"/>
    <property type="project" value="InterPro"/>
</dbReference>
<name>A0A2N5ZAM6_MUIH1</name>
<dbReference type="InterPro" id="IPR036513">
    <property type="entry name" value="STAS_dom_sf"/>
</dbReference>
<dbReference type="CDD" id="cd07043">
    <property type="entry name" value="STAS_anti-anti-sigma_factors"/>
    <property type="match status" value="1"/>
</dbReference>
<reference evidence="4 5" key="1">
    <citation type="submission" date="2017-11" db="EMBL/GenBank/DDBJ databases">
        <title>Genome-resolved metagenomics identifies genetic mobility, metabolic interactions, and unexpected diversity in perchlorate-reducing communities.</title>
        <authorList>
            <person name="Barnum T.P."/>
            <person name="Figueroa I.A."/>
            <person name="Carlstrom C.I."/>
            <person name="Lucas L.N."/>
            <person name="Engelbrektson A.L."/>
            <person name="Coates J.D."/>
        </authorList>
    </citation>
    <scope>NUCLEOTIDE SEQUENCE [LARGE SCALE GENOMIC DNA]</scope>
    <source>
        <strain evidence="4">BM706</strain>
    </source>
</reference>